<dbReference type="InterPro" id="IPR014197">
    <property type="entry name" value="Sporulation_prot_YunB"/>
</dbReference>
<comment type="caution">
    <text evidence="2">The sequence shown here is derived from an EMBL/GenBank/DDBJ whole genome shotgun (WGS) entry which is preliminary data.</text>
</comment>
<keyword evidence="3" id="KW-1185">Reference proteome</keyword>
<keyword evidence="1" id="KW-0812">Transmembrane</keyword>
<dbReference type="Pfam" id="PF09560">
    <property type="entry name" value="Spore_YunB"/>
    <property type="match status" value="1"/>
</dbReference>
<dbReference type="AlphaFoldDB" id="A0A366E6R4"/>
<dbReference type="EMBL" id="QNRI01000006">
    <property type="protein sequence ID" value="RBO98081.1"/>
    <property type="molecule type" value="Genomic_DNA"/>
</dbReference>
<dbReference type="RefSeq" id="WP_079710920.1">
    <property type="nucleotide sequence ID" value="NZ_BAABQN010000014.1"/>
</dbReference>
<dbReference type="Proteomes" id="UP000252254">
    <property type="component" value="Unassembled WGS sequence"/>
</dbReference>
<dbReference type="STRING" id="200904.GCA_900168775_00923"/>
<feature type="transmembrane region" description="Helical" evidence="1">
    <location>
        <begin position="20"/>
        <end position="38"/>
    </location>
</feature>
<dbReference type="NCBIfam" id="TIGR02832">
    <property type="entry name" value="spo_yunB"/>
    <property type="match status" value="1"/>
</dbReference>
<keyword evidence="1" id="KW-1133">Transmembrane helix</keyword>
<organism evidence="2 3">
    <name type="scientific">Paraliobacillus ryukyuensis</name>
    <dbReference type="NCBI Taxonomy" id="200904"/>
    <lineage>
        <taxon>Bacteria</taxon>
        <taxon>Bacillati</taxon>
        <taxon>Bacillota</taxon>
        <taxon>Bacilli</taxon>
        <taxon>Bacillales</taxon>
        <taxon>Bacillaceae</taxon>
        <taxon>Paraliobacillus</taxon>
    </lineage>
</organism>
<evidence type="ECO:0000313" key="2">
    <source>
        <dbReference type="EMBL" id="RBO98081.1"/>
    </source>
</evidence>
<evidence type="ECO:0000256" key="1">
    <source>
        <dbReference type="SAM" id="Phobius"/>
    </source>
</evidence>
<gene>
    <name evidence="2" type="ORF">DES48_106103</name>
</gene>
<sequence>MWKQKRMKRYRKTPSIRDLFFISGILFVILTIISLVIVNRGIKPVLMDIAETKNKQYANMAMGIAVNKKLNEDLELENLIDFQYDNTGRVVSYKINAAMENRVQRNIQYRVENFLHQLEKGVVPDTSAPLDVDIEAEEKTNVETVKEKSNLIEIPFGQVLNLPLLANLGPKVPVNLQLIGYVSTEVETKVTGVKINSVHIEPVVHIEVELRTIIPFGTKTAYVKQEIPIGSGGYSGDVPQYYNNNGTGDALEPNLSIPLDPLQ</sequence>
<proteinExistence type="predicted"/>
<reference evidence="2 3" key="1">
    <citation type="submission" date="2018-06" db="EMBL/GenBank/DDBJ databases">
        <title>Genomic Encyclopedia of Type Strains, Phase IV (KMG-IV): sequencing the most valuable type-strain genomes for metagenomic binning, comparative biology and taxonomic classification.</title>
        <authorList>
            <person name="Goeker M."/>
        </authorList>
    </citation>
    <scope>NUCLEOTIDE SEQUENCE [LARGE SCALE GENOMIC DNA]</scope>
    <source>
        <strain evidence="2 3">DSM 15140</strain>
    </source>
</reference>
<accession>A0A366E6R4</accession>
<evidence type="ECO:0000313" key="3">
    <source>
        <dbReference type="Proteomes" id="UP000252254"/>
    </source>
</evidence>
<keyword evidence="1" id="KW-0472">Membrane</keyword>
<name>A0A366E6R4_9BACI</name>
<protein>
    <submittedName>
        <fullName evidence="2">Sporulation protein YunB</fullName>
    </submittedName>
</protein>
<dbReference type="PIRSF" id="PIRSF021383">
    <property type="entry name" value="YunB"/>
    <property type="match status" value="1"/>
</dbReference>